<feature type="compositionally biased region" description="Basic residues" evidence="9">
    <location>
        <begin position="392"/>
        <end position="401"/>
    </location>
</feature>
<dbReference type="EMBL" id="CDPU01000008">
    <property type="protein sequence ID" value="CEO47567.1"/>
    <property type="molecule type" value="Genomic_DNA"/>
</dbReference>
<comment type="subcellular location">
    <subcellularLocation>
        <location evidence="2">Chromosome</location>
        <location evidence="2">Telomere</location>
    </subcellularLocation>
    <subcellularLocation>
        <location evidence="1">Nucleus</location>
    </subcellularLocation>
</comment>
<feature type="domain" description="Telomeric single stranded DNA binding POT1/Cdc13" evidence="10">
    <location>
        <begin position="19"/>
        <end position="158"/>
    </location>
</feature>
<dbReference type="PANTHER" id="PTHR14513:SF0">
    <property type="entry name" value="PROTECTION OF TELOMERES PROTEIN 1"/>
    <property type="match status" value="1"/>
</dbReference>
<reference evidence="11" key="1">
    <citation type="submission" date="2015-01" db="EMBL/GenBank/DDBJ databases">
        <authorList>
            <person name="Durling Mikael"/>
        </authorList>
    </citation>
    <scope>NUCLEOTIDE SEQUENCE</scope>
</reference>
<evidence type="ECO:0000256" key="3">
    <source>
        <dbReference type="ARBA" id="ARBA00008442"/>
    </source>
</evidence>
<feature type="region of interest" description="Disordered" evidence="9">
    <location>
        <begin position="359"/>
        <end position="428"/>
    </location>
</feature>
<evidence type="ECO:0000256" key="4">
    <source>
        <dbReference type="ARBA" id="ARBA00015253"/>
    </source>
</evidence>
<dbReference type="SMART" id="SM00976">
    <property type="entry name" value="Telo_bind"/>
    <property type="match status" value="1"/>
</dbReference>
<keyword evidence="8" id="KW-0539">Nucleus</keyword>
<feature type="compositionally biased region" description="Acidic residues" evidence="9">
    <location>
        <begin position="500"/>
        <end position="519"/>
    </location>
</feature>
<dbReference type="InterPro" id="IPR011564">
    <property type="entry name" value="Telomer_end-bd_POT1/Cdc13"/>
</dbReference>
<dbReference type="GO" id="GO:0098505">
    <property type="term" value="F:G-rich strand telomeric DNA binding"/>
    <property type="evidence" value="ECO:0007669"/>
    <property type="project" value="TreeGrafter"/>
</dbReference>
<evidence type="ECO:0000256" key="1">
    <source>
        <dbReference type="ARBA" id="ARBA00004123"/>
    </source>
</evidence>
<dbReference type="Pfam" id="PF16686">
    <property type="entry name" value="POT1PC"/>
    <property type="match status" value="1"/>
</dbReference>
<accession>A0A0B7JW82</accession>
<dbReference type="GO" id="GO:0016233">
    <property type="term" value="P:telomere capping"/>
    <property type="evidence" value="ECO:0007669"/>
    <property type="project" value="TreeGrafter"/>
</dbReference>
<evidence type="ECO:0000256" key="7">
    <source>
        <dbReference type="ARBA" id="ARBA00023125"/>
    </source>
</evidence>
<dbReference type="InterPro" id="IPR032042">
    <property type="entry name" value="POT1PC"/>
</dbReference>
<gene>
    <name evidence="11" type="ORF">BN869_000003622_1</name>
</gene>
<feature type="region of interest" description="Disordered" evidence="9">
    <location>
        <begin position="594"/>
        <end position="631"/>
    </location>
</feature>
<dbReference type="Gene3D" id="2.40.50.140">
    <property type="entry name" value="Nucleic acid-binding proteins"/>
    <property type="match status" value="2"/>
</dbReference>
<dbReference type="GO" id="GO:0032210">
    <property type="term" value="P:regulation of telomere maintenance via telomerase"/>
    <property type="evidence" value="ECO:0007669"/>
    <property type="project" value="TreeGrafter"/>
</dbReference>
<evidence type="ECO:0000256" key="2">
    <source>
        <dbReference type="ARBA" id="ARBA00004574"/>
    </source>
</evidence>
<evidence type="ECO:0000259" key="10">
    <source>
        <dbReference type="SMART" id="SM00976"/>
    </source>
</evidence>
<protein>
    <recommendedName>
        <fullName evidence="4">Protection of telomeres protein 1</fullName>
    </recommendedName>
</protein>
<feature type="compositionally biased region" description="Low complexity" evidence="9">
    <location>
        <begin position="402"/>
        <end position="418"/>
    </location>
</feature>
<keyword evidence="5" id="KW-0158">Chromosome</keyword>
<evidence type="ECO:0000313" key="11">
    <source>
        <dbReference type="EMBL" id="CEO47567.1"/>
    </source>
</evidence>
<evidence type="ECO:0000256" key="5">
    <source>
        <dbReference type="ARBA" id="ARBA00022454"/>
    </source>
</evidence>
<keyword evidence="7" id="KW-0238">DNA-binding</keyword>
<dbReference type="SUPFAM" id="SSF50249">
    <property type="entry name" value="Nucleic acid-binding proteins"/>
    <property type="match status" value="2"/>
</dbReference>
<proteinExistence type="inferred from homology"/>
<evidence type="ECO:0000256" key="8">
    <source>
        <dbReference type="ARBA" id="ARBA00023242"/>
    </source>
</evidence>
<dbReference type="Pfam" id="PF02765">
    <property type="entry name" value="POT1"/>
    <property type="match status" value="1"/>
</dbReference>
<dbReference type="AlphaFoldDB" id="A0A0B7JW82"/>
<dbReference type="FunFam" id="2.40.50.140:FF:000303">
    <property type="entry name" value="Protection of telomeres protein 1"/>
    <property type="match status" value="1"/>
</dbReference>
<dbReference type="PANTHER" id="PTHR14513">
    <property type="entry name" value="PROTECTION OF TELOMERES 1"/>
    <property type="match status" value="1"/>
</dbReference>
<organism evidence="11">
    <name type="scientific">Bionectria ochroleuca</name>
    <name type="common">Gliocladium roseum</name>
    <dbReference type="NCBI Taxonomy" id="29856"/>
    <lineage>
        <taxon>Eukaryota</taxon>
        <taxon>Fungi</taxon>
        <taxon>Dikarya</taxon>
        <taxon>Ascomycota</taxon>
        <taxon>Pezizomycotina</taxon>
        <taxon>Sordariomycetes</taxon>
        <taxon>Hypocreomycetidae</taxon>
        <taxon>Hypocreales</taxon>
        <taxon>Bionectriaceae</taxon>
        <taxon>Clonostachys</taxon>
    </lineage>
</organism>
<feature type="compositionally biased region" description="Polar residues" evidence="9">
    <location>
        <begin position="419"/>
        <end position="428"/>
    </location>
</feature>
<evidence type="ECO:0000256" key="6">
    <source>
        <dbReference type="ARBA" id="ARBA00022895"/>
    </source>
</evidence>
<sequence>MAPSNQLAPDALPPGFTTVQQIVEGDHKTGVFINSMGVVIDVQEPRATKGSDWKSTMRIYDKSVEDNDESSLAINIFLPQKDMPKPARGDFVVLLRLKIQKRGFGDISLLTHRESGIYLFTGSKIPRPPADASAAFSPSTSRVKRALNKVELAHIPFSYHGLDKTRIPTEFEFETRVIQSRNFKEKFSELKDLKDGTFYDLLVYIVRAYDSGDRMSLWVSDFTENQAFYHHEYKGPKTAVVQEGDPYGYQAKFSKDLPTTSSWEGPFGKRSMQVTCYDSHAEAIRTGSEAGKGHWVMLKNVQVKYGQNGANLEGYLRGDRQFGESKVNMIPLNFHEDPDTMDPRLYRALERKRAYERSLKAQKKQIDDAAAAGQKRKSDALAGGKPVPNSKLSRREKRARQKSAQNAQNAQVAQNIQQPDTPVSTQKMNPQVKCENHTKPTSCLSDILTNASADLDIDGEEVKLPMPFTNMNYRVNVRITNFSPPDILQFAVPKRTSEYDVLEDDGDSDSSSGMDDEDMANDSVSWEWRFALELEDSTPDIKQRERVWVVVDNQSAQCLVNLDATDLKRDVETLDLLRQRMFLLWGNLEENKREQRQAAKKANQFRTGDPPPPDSSDNEGDGNNKDNANFDSKVSNLPFNCCIRQYGIKVRESDPTKADAGNNKRWERVYGLFGTKIVED</sequence>
<dbReference type="InterPro" id="IPR012340">
    <property type="entry name" value="NA-bd_OB-fold"/>
</dbReference>
<comment type="similarity">
    <text evidence="3">Belongs to the telombin family.</text>
</comment>
<dbReference type="GO" id="GO:0000783">
    <property type="term" value="C:nuclear telomere cap complex"/>
    <property type="evidence" value="ECO:0007669"/>
    <property type="project" value="TreeGrafter"/>
</dbReference>
<evidence type="ECO:0000256" key="9">
    <source>
        <dbReference type="SAM" id="MobiDB-lite"/>
    </source>
</evidence>
<dbReference type="GO" id="GO:0010521">
    <property type="term" value="F:telomerase inhibitor activity"/>
    <property type="evidence" value="ECO:0007669"/>
    <property type="project" value="TreeGrafter"/>
</dbReference>
<name>A0A0B7JW82_BIOOC</name>
<keyword evidence="6" id="KW-0779">Telomere</keyword>
<dbReference type="InterPro" id="IPR028389">
    <property type="entry name" value="POT1"/>
</dbReference>
<feature type="region of interest" description="Disordered" evidence="9">
    <location>
        <begin position="499"/>
        <end position="519"/>
    </location>
</feature>